<keyword evidence="5" id="KW-1185">Reference proteome</keyword>
<reference evidence="2 4" key="1">
    <citation type="submission" date="2013-02" db="EMBL/GenBank/DDBJ databases">
        <title>The Genome Sequence of Enterococcus moraviensis BAA-383.</title>
        <authorList>
            <consortium name="The Broad Institute Genome Sequencing Platform"/>
            <consortium name="The Broad Institute Genome Sequencing Center for Infectious Disease"/>
            <person name="Earl A.M."/>
            <person name="Gilmore M.S."/>
            <person name="Lebreton F."/>
            <person name="Walker B."/>
            <person name="Young S.K."/>
            <person name="Zeng Q."/>
            <person name="Gargeya S."/>
            <person name="Fitzgerald M."/>
            <person name="Haas B."/>
            <person name="Abouelleil A."/>
            <person name="Alvarado L."/>
            <person name="Arachchi H.M."/>
            <person name="Berlin A.M."/>
            <person name="Chapman S.B."/>
            <person name="Dewar J."/>
            <person name="Goldberg J."/>
            <person name="Griggs A."/>
            <person name="Gujja S."/>
            <person name="Hansen M."/>
            <person name="Howarth C."/>
            <person name="Imamovic A."/>
            <person name="Larimer J."/>
            <person name="McCowan C."/>
            <person name="Murphy C."/>
            <person name="Neiman D."/>
            <person name="Pearson M."/>
            <person name="Priest M."/>
            <person name="Roberts A."/>
            <person name="Saif S."/>
            <person name="Shea T."/>
            <person name="Sisk P."/>
            <person name="Sykes S."/>
            <person name="Wortman J."/>
            <person name="Nusbaum C."/>
            <person name="Birren B."/>
        </authorList>
    </citation>
    <scope>NUCLEOTIDE SEQUENCE [LARGE SCALE GENOMIC DNA]</scope>
    <source>
        <strain evidence="2 4">ATCC BAA-383</strain>
    </source>
</reference>
<proteinExistence type="predicted"/>
<evidence type="ECO:0000313" key="5">
    <source>
        <dbReference type="Proteomes" id="UP000014157"/>
    </source>
</evidence>
<reference evidence="3 5" key="2">
    <citation type="submission" date="2013-03" db="EMBL/GenBank/DDBJ databases">
        <title>The Genome Sequence of Enterococcus moraviensis BAA-383 (PacBio/Illumina hybrid assembly).</title>
        <authorList>
            <consortium name="The Broad Institute Genomics Platform"/>
            <consortium name="The Broad Institute Genome Sequencing Center for Infectious Disease"/>
            <person name="Earl A."/>
            <person name="Russ C."/>
            <person name="Gilmore M."/>
            <person name="Surin D."/>
            <person name="Walker B."/>
            <person name="Young S."/>
            <person name="Zeng Q."/>
            <person name="Gargeya S."/>
            <person name="Fitzgerald M."/>
            <person name="Haas B."/>
            <person name="Abouelleil A."/>
            <person name="Allen A.W."/>
            <person name="Alvarado L."/>
            <person name="Arachchi H.M."/>
            <person name="Berlin A.M."/>
            <person name="Chapman S.B."/>
            <person name="Gainer-Dewar J."/>
            <person name="Goldberg J."/>
            <person name="Griggs A."/>
            <person name="Gujja S."/>
            <person name="Hansen M."/>
            <person name="Howarth C."/>
            <person name="Imamovic A."/>
            <person name="Ireland A."/>
            <person name="Larimer J."/>
            <person name="McCowan C."/>
            <person name="Murphy C."/>
            <person name="Pearson M."/>
            <person name="Poon T.W."/>
            <person name="Priest M."/>
            <person name="Roberts A."/>
            <person name="Saif S."/>
            <person name="Shea T."/>
            <person name="Sisk P."/>
            <person name="Sykes S."/>
            <person name="Wortman J."/>
            <person name="Nusbaum C."/>
            <person name="Birren B."/>
        </authorList>
    </citation>
    <scope>NUCLEOTIDE SEQUENCE [LARGE SCALE GENOMIC DNA]</scope>
    <source>
        <strain evidence="3 5">ATCC BAA-383</strain>
    </source>
</reference>
<dbReference type="OrthoDB" id="2193340at2"/>
<organism evidence="2 4">
    <name type="scientific">Enterococcus moraviensis ATCC BAA-383</name>
    <dbReference type="NCBI Taxonomy" id="1158609"/>
    <lineage>
        <taxon>Bacteria</taxon>
        <taxon>Bacillati</taxon>
        <taxon>Bacillota</taxon>
        <taxon>Bacilli</taxon>
        <taxon>Lactobacillales</taxon>
        <taxon>Enterococcaceae</taxon>
        <taxon>Enterococcus</taxon>
    </lineage>
</organism>
<comment type="caution">
    <text evidence="2">The sequence shown here is derived from an EMBL/GenBank/DDBJ whole genome shotgun (WGS) entry which is preliminary data.</text>
</comment>
<dbReference type="AlphaFoldDB" id="R2QUL6"/>
<dbReference type="HOGENOM" id="CLU_2824465_0_0_9"/>
<dbReference type="EMBL" id="ASWB01000002">
    <property type="protein sequence ID" value="EOT71827.1"/>
    <property type="molecule type" value="Genomic_DNA"/>
</dbReference>
<dbReference type="PATRIC" id="fig|1158609.3.peg.2219"/>
<feature type="region of interest" description="Disordered" evidence="1">
    <location>
        <begin position="41"/>
        <end position="72"/>
    </location>
</feature>
<dbReference type="EMBL" id="AJAS01000016">
    <property type="protein sequence ID" value="EOH98998.1"/>
    <property type="molecule type" value="Genomic_DNA"/>
</dbReference>
<accession>R2QUL6</accession>
<evidence type="ECO:0000256" key="1">
    <source>
        <dbReference type="SAM" id="MobiDB-lite"/>
    </source>
</evidence>
<evidence type="ECO:0000313" key="3">
    <source>
        <dbReference type="EMBL" id="EOT71827.1"/>
    </source>
</evidence>
<evidence type="ECO:0000313" key="4">
    <source>
        <dbReference type="Proteomes" id="UP000013781"/>
    </source>
</evidence>
<dbReference type="Proteomes" id="UP000013781">
    <property type="component" value="Unassembled WGS sequence"/>
</dbReference>
<name>R2QUL6_9ENTE</name>
<gene>
    <name evidence="3" type="ORF">I586_01634</name>
    <name evidence="2" type="ORF">UAY_02267</name>
</gene>
<protein>
    <submittedName>
        <fullName evidence="2">Uncharacterized protein</fullName>
    </submittedName>
</protein>
<dbReference type="Proteomes" id="UP000014157">
    <property type="component" value="Unassembled WGS sequence"/>
</dbReference>
<dbReference type="eggNOG" id="ENOG5032JEJ">
    <property type="taxonomic scope" value="Bacteria"/>
</dbReference>
<evidence type="ECO:0000313" key="2">
    <source>
        <dbReference type="EMBL" id="EOH98998.1"/>
    </source>
</evidence>
<dbReference type="RefSeq" id="WP_010765634.1">
    <property type="nucleotide sequence ID" value="NZ_ASWB01000002.1"/>
</dbReference>
<sequence>MGVEDKDFIMRQIKQLGEGLGTFLGKEDVDKILSFGEDAGKELEDSSAKEKANPNHLKNKNEDGAERFDSEK</sequence>
<dbReference type="STRING" id="155617.RV09_GL002056"/>